<evidence type="ECO:0000259" key="1">
    <source>
        <dbReference type="Pfam" id="PF13443"/>
    </source>
</evidence>
<dbReference type="Proteomes" id="UP000461880">
    <property type="component" value="Unassembled WGS sequence"/>
</dbReference>
<protein>
    <submittedName>
        <fullName evidence="2">Helix-turn-helix transcriptional regulator</fullName>
    </submittedName>
</protein>
<dbReference type="GO" id="GO:0003677">
    <property type="term" value="F:DNA binding"/>
    <property type="evidence" value="ECO:0007669"/>
    <property type="project" value="InterPro"/>
</dbReference>
<evidence type="ECO:0000313" key="3">
    <source>
        <dbReference type="Proteomes" id="UP000461880"/>
    </source>
</evidence>
<dbReference type="AlphaFoldDB" id="A0A7X2NRQ2"/>
<name>A0A7X2NRQ2_9FIRM</name>
<evidence type="ECO:0000313" key="2">
    <source>
        <dbReference type="EMBL" id="MSS58346.1"/>
    </source>
</evidence>
<dbReference type="Pfam" id="PF13443">
    <property type="entry name" value="HTH_26"/>
    <property type="match status" value="1"/>
</dbReference>
<proteinExistence type="predicted"/>
<feature type="domain" description="HTH cro/C1-type" evidence="1">
    <location>
        <begin position="6"/>
        <end position="66"/>
    </location>
</feature>
<dbReference type="Gene3D" id="1.10.260.40">
    <property type="entry name" value="lambda repressor-like DNA-binding domains"/>
    <property type="match status" value="1"/>
</dbReference>
<reference evidence="2 3" key="1">
    <citation type="submission" date="2019-08" db="EMBL/GenBank/DDBJ databases">
        <title>In-depth cultivation of the pig gut microbiome towards novel bacterial diversity and tailored functional studies.</title>
        <authorList>
            <person name="Wylensek D."/>
            <person name="Hitch T.C.A."/>
            <person name="Clavel T."/>
        </authorList>
    </citation>
    <scope>NUCLEOTIDE SEQUENCE [LARGE SCALE GENOMIC DNA]</scope>
    <source>
        <strain evidence="2 3">Oil+RF-744-GAM-WT-6</strain>
    </source>
</reference>
<dbReference type="EMBL" id="VUMN01000010">
    <property type="protein sequence ID" value="MSS58346.1"/>
    <property type="molecule type" value="Genomic_DNA"/>
</dbReference>
<keyword evidence="3" id="KW-1185">Reference proteome</keyword>
<dbReference type="CDD" id="cd00093">
    <property type="entry name" value="HTH_XRE"/>
    <property type="match status" value="1"/>
</dbReference>
<comment type="caution">
    <text evidence="2">The sequence shown here is derived from an EMBL/GenBank/DDBJ whole genome shotgun (WGS) entry which is preliminary data.</text>
</comment>
<gene>
    <name evidence="2" type="ORF">FYJ51_05450</name>
</gene>
<dbReference type="SUPFAM" id="SSF47413">
    <property type="entry name" value="lambda repressor-like DNA-binding domains"/>
    <property type="match status" value="1"/>
</dbReference>
<accession>A0A7X2NRQ2</accession>
<organism evidence="2 3">
    <name type="scientific">Stecheria intestinalis</name>
    <dbReference type="NCBI Taxonomy" id="2606630"/>
    <lineage>
        <taxon>Bacteria</taxon>
        <taxon>Bacillati</taxon>
        <taxon>Bacillota</taxon>
        <taxon>Erysipelotrichia</taxon>
        <taxon>Erysipelotrichales</taxon>
        <taxon>Erysipelotrichaceae</taxon>
        <taxon>Stecheria</taxon>
    </lineage>
</organism>
<dbReference type="InterPro" id="IPR001387">
    <property type="entry name" value="Cro/C1-type_HTH"/>
</dbReference>
<sequence length="146" mass="16919">MITYEKLWAMLKARGISQYLLTTRYGISRSRLYRMHHGCFVSTRTINKLCAILNCQPSDIMEYYPDSSNPGRNLSRPFKAVQSLPRSKHFTQIIVNSTNEKSRITIARLFLSIDADIGRFPIVDIFSKKFSIIDIIDRVNRTIDNL</sequence>
<dbReference type="InterPro" id="IPR010982">
    <property type="entry name" value="Lambda_DNA-bd_dom_sf"/>
</dbReference>